<keyword evidence="3" id="KW-1185">Reference proteome</keyword>
<reference evidence="2 3" key="1">
    <citation type="submission" date="2016-02" db="EMBL/GenBank/DDBJ databases">
        <authorList>
            <consortium name="Pathogen Informatics"/>
        </authorList>
    </citation>
    <scope>NUCLEOTIDE SEQUENCE [LARGE SCALE GENOMIC DNA]</scope>
    <source>
        <strain evidence="2 3">RC20</strain>
    </source>
</reference>
<sequence length="154" mass="17384">MKFKKLAIYLLGALSVVLIVLVIFVKKDSAYVAKSPILKDLEPLVCDLNRQICTKEFSGKKISFEISPKPITAMQKHIIKIKGLDLNSKDLEVVFSGVNMYMGDITSSLKKNGDELDGVFVLSMCSMHSMRYKAEIFDKKKSTGIYIEFDLKQH</sequence>
<dbReference type="AlphaFoldDB" id="A0A128ECC3"/>
<organism evidence="2 3">
    <name type="scientific">Campylobacter geochelonis</name>
    <dbReference type="NCBI Taxonomy" id="1780362"/>
    <lineage>
        <taxon>Bacteria</taxon>
        <taxon>Pseudomonadati</taxon>
        <taxon>Campylobacterota</taxon>
        <taxon>Epsilonproteobacteria</taxon>
        <taxon>Campylobacterales</taxon>
        <taxon>Campylobacteraceae</taxon>
        <taxon>Campylobacter</taxon>
    </lineage>
</organism>
<keyword evidence="1" id="KW-0812">Transmembrane</keyword>
<keyword evidence="1" id="KW-1133">Transmembrane helix</keyword>
<evidence type="ECO:0000313" key="3">
    <source>
        <dbReference type="Proteomes" id="UP000069632"/>
    </source>
</evidence>
<dbReference type="EMBL" id="FIZP01000001">
    <property type="protein sequence ID" value="CZE46615.1"/>
    <property type="molecule type" value="Genomic_DNA"/>
</dbReference>
<evidence type="ECO:0000313" key="2">
    <source>
        <dbReference type="EMBL" id="CZE46615.1"/>
    </source>
</evidence>
<dbReference type="OrthoDB" id="5354971at2"/>
<evidence type="ECO:0000256" key="1">
    <source>
        <dbReference type="SAM" id="Phobius"/>
    </source>
</evidence>
<dbReference type="RefSeq" id="WP_075539993.1">
    <property type="nucleotide sequence ID" value="NZ_CP053844.1"/>
</dbReference>
<dbReference type="Proteomes" id="UP000069632">
    <property type="component" value="Unassembled WGS sequence"/>
</dbReference>
<accession>A0A128ECC3</accession>
<keyword evidence="1" id="KW-0472">Membrane</keyword>
<feature type="transmembrane region" description="Helical" evidence="1">
    <location>
        <begin position="6"/>
        <end position="25"/>
    </location>
</feature>
<proteinExistence type="predicted"/>
<protein>
    <submittedName>
        <fullName evidence="2">Putative periplasmic protein</fullName>
    </submittedName>
</protein>
<gene>
    <name evidence="2" type="ORF">ERS672216_00470</name>
</gene>
<name>A0A128ECC3_9BACT</name>